<proteinExistence type="inferred from homology"/>
<dbReference type="EMBL" id="JAAALK010000288">
    <property type="protein sequence ID" value="KAG8051587.1"/>
    <property type="molecule type" value="Genomic_DNA"/>
</dbReference>
<dbReference type="GO" id="GO:0003735">
    <property type="term" value="F:structural constituent of ribosome"/>
    <property type="evidence" value="ECO:0007669"/>
    <property type="project" value="InterPro"/>
</dbReference>
<dbReference type="PANTHER" id="PTHR14503">
    <property type="entry name" value="MITOCHONDRIAL RIBOSOMAL PROTEIN 34 FAMILY MEMBER"/>
    <property type="match status" value="1"/>
</dbReference>
<organism evidence="6 7">
    <name type="scientific">Zizania palustris</name>
    <name type="common">Northern wild rice</name>
    <dbReference type="NCBI Taxonomy" id="103762"/>
    <lineage>
        <taxon>Eukaryota</taxon>
        <taxon>Viridiplantae</taxon>
        <taxon>Streptophyta</taxon>
        <taxon>Embryophyta</taxon>
        <taxon>Tracheophyta</taxon>
        <taxon>Spermatophyta</taxon>
        <taxon>Magnoliopsida</taxon>
        <taxon>Liliopsida</taxon>
        <taxon>Poales</taxon>
        <taxon>Poaceae</taxon>
        <taxon>BOP clade</taxon>
        <taxon>Oryzoideae</taxon>
        <taxon>Oryzeae</taxon>
        <taxon>Zizaniinae</taxon>
        <taxon>Zizania</taxon>
    </lineage>
</organism>
<dbReference type="OrthoDB" id="431691at2759"/>
<dbReference type="GO" id="GO:0006412">
    <property type="term" value="P:translation"/>
    <property type="evidence" value="ECO:0007669"/>
    <property type="project" value="InterPro"/>
</dbReference>
<dbReference type="Pfam" id="PF00468">
    <property type="entry name" value="Ribosomal_L34"/>
    <property type="match status" value="1"/>
</dbReference>
<evidence type="ECO:0000256" key="5">
    <source>
        <dbReference type="SAM" id="MobiDB-lite"/>
    </source>
</evidence>
<evidence type="ECO:0000256" key="2">
    <source>
        <dbReference type="ARBA" id="ARBA00022980"/>
    </source>
</evidence>
<evidence type="ECO:0000256" key="3">
    <source>
        <dbReference type="ARBA" id="ARBA00023274"/>
    </source>
</evidence>
<accession>A0A8J5UZJ6</accession>
<keyword evidence="3" id="KW-0687">Ribonucleoprotein</keyword>
<feature type="region of interest" description="Disordered" evidence="5">
    <location>
        <begin position="186"/>
        <end position="210"/>
    </location>
</feature>
<gene>
    <name evidence="6" type="ORF">GUJ93_ZPchr0001g29286</name>
</gene>
<keyword evidence="7" id="KW-1185">Reference proteome</keyword>
<comment type="caution">
    <text evidence="6">The sequence shown here is derived from an EMBL/GenBank/DDBJ whole genome shotgun (WGS) entry which is preliminary data.</text>
</comment>
<protein>
    <recommendedName>
        <fullName evidence="4">Large ribosomal subunit protein bL34m</fullName>
    </recommendedName>
</protein>
<dbReference type="InterPro" id="IPR000271">
    <property type="entry name" value="Ribosomal_bL34"/>
</dbReference>
<dbReference type="InterPro" id="IPR020939">
    <property type="entry name" value="Ribosomal_bL34_CS"/>
</dbReference>
<dbReference type="Proteomes" id="UP000729402">
    <property type="component" value="Unassembled WGS sequence"/>
</dbReference>
<evidence type="ECO:0000256" key="1">
    <source>
        <dbReference type="ARBA" id="ARBA00010111"/>
    </source>
</evidence>
<reference evidence="6" key="2">
    <citation type="submission" date="2021-02" db="EMBL/GenBank/DDBJ databases">
        <authorList>
            <person name="Kimball J.A."/>
            <person name="Haas M.W."/>
            <person name="Macchietto M."/>
            <person name="Kono T."/>
            <person name="Duquette J."/>
            <person name="Shao M."/>
        </authorList>
    </citation>
    <scope>NUCLEOTIDE SEQUENCE</scope>
    <source>
        <tissue evidence="6">Fresh leaf tissue</tissue>
    </source>
</reference>
<name>A0A8J5UZJ6_ZIZPA</name>
<reference evidence="6" key="1">
    <citation type="journal article" date="2021" name="bioRxiv">
        <title>Whole Genome Assembly and Annotation of Northern Wild Rice, Zizania palustris L., Supports a Whole Genome Duplication in the Zizania Genus.</title>
        <authorList>
            <person name="Haas M."/>
            <person name="Kono T."/>
            <person name="Macchietto M."/>
            <person name="Millas R."/>
            <person name="McGilp L."/>
            <person name="Shao M."/>
            <person name="Duquette J."/>
            <person name="Hirsch C.N."/>
            <person name="Kimball J."/>
        </authorList>
    </citation>
    <scope>NUCLEOTIDE SEQUENCE</scope>
    <source>
        <tissue evidence="6">Fresh leaf tissue</tissue>
    </source>
</reference>
<dbReference type="NCBIfam" id="TIGR01030">
    <property type="entry name" value="rpmH_bact"/>
    <property type="match status" value="1"/>
</dbReference>
<dbReference type="FunFam" id="1.10.287.3980:FF:000001">
    <property type="entry name" value="Mitochondrial ribosomal protein L34"/>
    <property type="match status" value="1"/>
</dbReference>
<evidence type="ECO:0000313" key="6">
    <source>
        <dbReference type="EMBL" id="KAG8051587.1"/>
    </source>
</evidence>
<keyword evidence="2" id="KW-0689">Ribosomal protein</keyword>
<evidence type="ECO:0000313" key="7">
    <source>
        <dbReference type="Proteomes" id="UP000729402"/>
    </source>
</evidence>
<comment type="similarity">
    <text evidence="1">Belongs to the bacterial ribosomal protein bL34 family.</text>
</comment>
<dbReference type="HAMAP" id="MF_00391">
    <property type="entry name" value="Ribosomal_bL34"/>
    <property type="match status" value="1"/>
</dbReference>
<dbReference type="AlphaFoldDB" id="A0A8J5UZJ6"/>
<dbReference type="GO" id="GO:0005840">
    <property type="term" value="C:ribosome"/>
    <property type="evidence" value="ECO:0007669"/>
    <property type="project" value="UniProtKB-KW"/>
</dbReference>
<dbReference type="PROSITE" id="PS00784">
    <property type="entry name" value="RIBOSOMAL_L34"/>
    <property type="match status" value="1"/>
</dbReference>
<sequence>MASAKTLARTSSSLLGRLLASPSPLRAGLPTPPALLARLQTHVPPPPPPRPETTVGAYEAQVVARLSSLPGEISFPCGLPSLRFLIEDVKDPVANEPLELLPKRTYQPSTIKRKRTHGFLTRKSTKGGRKVIARRIAKGRHRISVIVSTCWCLVKSGTRRMQAAFGGAATASRGGRQRYERRCAAATSEGGGGEHLLPTARDPNGGRRLPSLTMPATTVSASLLRDARNPTATLAAFASDAQRRPRVVPHRTVASVRCPHRPHAEASRRSAAPPLPLVPRATPLWGLDRMPALGPRTTSARRRATDATCLQKRLYERDSWCFEIGEGEVSII</sequence>
<evidence type="ECO:0000256" key="4">
    <source>
        <dbReference type="ARBA" id="ARBA00035274"/>
    </source>
</evidence>
<dbReference type="GO" id="GO:1990904">
    <property type="term" value="C:ribonucleoprotein complex"/>
    <property type="evidence" value="ECO:0007669"/>
    <property type="project" value="UniProtKB-KW"/>
</dbReference>
<dbReference type="PANTHER" id="PTHR14503:SF4">
    <property type="entry name" value="LARGE RIBOSOMAL SUBUNIT PROTEIN BL34M"/>
    <property type="match status" value="1"/>
</dbReference>